<feature type="compositionally biased region" description="Low complexity" evidence="1">
    <location>
        <begin position="152"/>
        <end position="163"/>
    </location>
</feature>
<feature type="compositionally biased region" description="Low complexity" evidence="1">
    <location>
        <begin position="195"/>
        <end position="217"/>
    </location>
</feature>
<dbReference type="KEGG" id="schf:IPT68_25060"/>
<keyword evidence="2" id="KW-1133">Transmembrane helix</keyword>
<feature type="domain" description="SpaA-like prealbumin fold" evidence="3">
    <location>
        <begin position="309"/>
        <end position="396"/>
    </location>
</feature>
<evidence type="ECO:0000256" key="1">
    <source>
        <dbReference type="SAM" id="MobiDB-lite"/>
    </source>
</evidence>
<dbReference type="GO" id="GO:0005975">
    <property type="term" value="P:carbohydrate metabolic process"/>
    <property type="evidence" value="ECO:0007669"/>
    <property type="project" value="UniProtKB-ARBA"/>
</dbReference>
<organism evidence="4 5">
    <name type="scientific">Streptomyces chromofuscus</name>
    <dbReference type="NCBI Taxonomy" id="42881"/>
    <lineage>
        <taxon>Bacteria</taxon>
        <taxon>Bacillati</taxon>
        <taxon>Actinomycetota</taxon>
        <taxon>Actinomycetes</taxon>
        <taxon>Kitasatosporales</taxon>
        <taxon>Streptomycetaceae</taxon>
        <taxon>Streptomyces</taxon>
    </lineage>
</organism>
<dbReference type="Pfam" id="PF17802">
    <property type="entry name" value="SpaA"/>
    <property type="match status" value="2"/>
</dbReference>
<dbReference type="NCBIfam" id="NF041528">
    <property type="entry name" value="strep_LAETG"/>
    <property type="match status" value="1"/>
</dbReference>
<feature type="domain" description="SpaA-like prealbumin fold" evidence="3">
    <location>
        <begin position="218"/>
        <end position="275"/>
    </location>
</feature>
<feature type="region of interest" description="Disordered" evidence="1">
    <location>
        <begin position="54"/>
        <end position="163"/>
    </location>
</feature>
<evidence type="ECO:0000259" key="3">
    <source>
        <dbReference type="Pfam" id="PF17802"/>
    </source>
</evidence>
<keyword evidence="5" id="KW-1185">Reference proteome</keyword>
<proteinExistence type="predicted"/>
<protein>
    <submittedName>
        <fullName evidence="4">LPXTG cell wall anchor domain-containing protein</fullName>
    </submittedName>
</protein>
<feature type="compositionally biased region" description="Polar residues" evidence="1">
    <location>
        <begin position="445"/>
        <end position="458"/>
    </location>
</feature>
<name>A0A7M2T312_STRCW</name>
<keyword evidence="2" id="KW-0472">Membrane</keyword>
<dbReference type="Gene3D" id="2.60.40.10">
    <property type="entry name" value="Immunoglobulins"/>
    <property type="match status" value="2"/>
</dbReference>
<feature type="transmembrane region" description="Helical" evidence="2">
    <location>
        <begin position="477"/>
        <end position="496"/>
    </location>
</feature>
<gene>
    <name evidence="4" type="ORF">IPT68_25060</name>
</gene>
<accession>A0A7M2T312</accession>
<feature type="region of interest" description="Disordered" evidence="1">
    <location>
        <begin position="195"/>
        <end position="221"/>
    </location>
</feature>
<reference evidence="4 5" key="1">
    <citation type="submission" date="2020-10" db="EMBL/GenBank/DDBJ databases">
        <title>Streptomyces chromofuscus complate genome analysis.</title>
        <authorList>
            <person name="Anwar N."/>
        </authorList>
    </citation>
    <scope>NUCLEOTIDE SEQUENCE [LARGE SCALE GENOMIC DNA]</scope>
    <source>
        <strain evidence="4 5">DSM 40273</strain>
    </source>
</reference>
<dbReference type="NCBIfam" id="TIGR01167">
    <property type="entry name" value="LPXTG_anchor"/>
    <property type="match status" value="1"/>
</dbReference>
<feature type="compositionally biased region" description="Polar residues" evidence="1">
    <location>
        <begin position="426"/>
        <end position="438"/>
    </location>
</feature>
<dbReference type="InterPro" id="IPR041033">
    <property type="entry name" value="SpaA_PFL_dom_1"/>
</dbReference>
<sequence length="513" mass="52168">MPLWSATPTTRCLPLAARYGCGSTSPGPSAQTSTTACGLRPCTRTPVNSTPWHYGLRITRPSTTATRPGAAARGNRGTARSTNSATGPTGCHGKAPTPADYVPPSSSTRPCGSPVPGRRPRRRAPRAAPPGRSRHRPPPAAGAAPSEPPQPRAAAPSSSSSSFRSSFLRISPARRLPVAVAVAAAVTGTLTWAPTATAQTTEPTPSAAATETPEPDTGSVAIVKKDPAGDVLEGAAFLLLDATGQEADSGSTDAQGKLTFTDLAPGIYRLKETTSGSPLHDVVADQDVIVTPGATASLTIVDPFKPAQVLLKAKDDKTGKLLPGSTVNIGSGETTLLTLTTGPKGTATGELPVPSRKAEFWVKQVKAPEGYDLYKPAKTFTAGPGAPVTVTVTNAKTATTPKPTPTEKPTDKPTDTPPTPTDKPTQSAAGGSKPNPTATDKPDTESSLVPSADGTDSASPKAPAGSLAHTGADATPWILGGAGLLLASGIGAVVAVRRRTDSEPEQDENAETN</sequence>
<dbReference type="Proteomes" id="UP000594008">
    <property type="component" value="Chromosome"/>
</dbReference>
<dbReference type="SUPFAM" id="SSF49478">
    <property type="entry name" value="Cna protein B-type domain"/>
    <property type="match status" value="1"/>
</dbReference>
<evidence type="ECO:0000256" key="2">
    <source>
        <dbReference type="SAM" id="Phobius"/>
    </source>
</evidence>
<dbReference type="EMBL" id="CP063374">
    <property type="protein sequence ID" value="QOV43026.1"/>
    <property type="molecule type" value="Genomic_DNA"/>
</dbReference>
<dbReference type="InterPro" id="IPR013783">
    <property type="entry name" value="Ig-like_fold"/>
</dbReference>
<evidence type="ECO:0000313" key="4">
    <source>
        <dbReference type="EMBL" id="QOV43026.1"/>
    </source>
</evidence>
<feature type="compositionally biased region" description="Low complexity" evidence="1">
    <location>
        <begin position="59"/>
        <end position="82"/>
    </location>
</feature>
<feature type="region of interest" description="Disordered" evidence="1">
    <location>
        <begin position="394"/>
        <end position="475"/>
    </location>
</feature>
<dbReference type="AlphaFoldDB" id="A0A7M2T312"/>
<keyword evidence="2" id="KW-0812">Transmembrane</keyword>
<evidence type="ECO:0000313" key="5">
    <source>
        <dbReference type="Proteomes" id="UP000594008"/>
    </source>
</evidence>